<keyword evidence="2" id="KW-1185">Reference proteome</keyword>
<dbReference type="Proteomes" id="UP000268321">
    <property type="component" value="Unassembled WGS sequence"/>
</dbReference>
<dbReference type="AlphaFoldDB" id="A0A4P9ZB56"/>
<dbReference type="OrthoDB" id="512915at2759"/>
<gene>
    <name evidence="1" type="ORF">METBISCDRAFT_31198</name>
</gene>
<sequence>MDEILAKASNQAMSFAIRSGISIASGYAIRTMTKLMDRIPASEQARLLGKRDRLQRKVRAVSASLDLIKMAVARTNSLLDQTLELVADLKHDLDEFDQSVADLAADLSALNQKDSIAYLEKRMDTFSSLLSEAIPLINLSLITSGVNFSNVMSPRISPSRLLQAANRVGPTFELKFYSVFYNPSRLKYVDKLGILAVSWKEEYARAECRLYRIPGDDFSYQLSIQENFDDGRYHDDDETPGSCVIDVQNIEKQYFSASGRLLRLEGSDLAVLVLKVVKNGVPEYVALGECGENESSDSEYLSDDERDSAKPLELMSKTLSLLEYLLRICALQREEQCSILEVCDEKLFLYLQDEVDSAVLPQSLDSKRNSAANRTQTNQMLENDSNINRLSKLSINDKAN</sequence>
<dbReference type="PANTHER" id="PTHR31010">
    <property type="entry name" value="RAN-SPECIFIC GTPASE-ACTIVATING PROTEIN 30-RELATED"/>
    <property type="match status" value="1"/>
</dbReference>
<evidence type="ECO:0000313" key="2">
    <source>
        <dbReference type="Proteomes" id="UP000268321"/>
    </source>
</evidence>
<reference evidence="2" key="1">
    <citation type="journal article" date="2018" name="Nat. Microbiol.">
        <title>Leveraging single-cell genomics to expand the fungal tree of life.</title>
        <authorList>
            <person name="Ahrendt S.R."/>
            <person name="Quandt C.A."/>
            <person name="Ciobanu D."/>
            <person name="Clum A."/>
            <person name="Salamov A."/>
            <person name="Andreopoulos B."/>
            <person name="Cheng J.F."/>
            <person name="Woyke T."/>
            <person name="Pelin A."/>
            <person name="Henrissat B."/>
            <person name="Reynolds N.K."/>
            <person name="Benny G.L."/>
            <person name="Smith M.E."/>
            <person name="James T.Y."/>
            <person name="Grigoriev I.V."/>
        </authorList>
    </citation>
    <scope>NUCLEOTIDE SEQUENCE [LARGE SCALE GENOMIC DNA]</scope>
    <source>
        <strain evidence="2">Baker2002</strain>
    </source>
</reference>
<protein>
    <submittedName>
        <fullName evidence="1">Ran-binding-domain-containing protein</fullName>
    </submittedName>
</protein>
<dbReference type="PANTHER" id="PTHR31010:SF2">
    <property type="entry name" value="RAN-SPECIFIC GTPASE-ACTIVATING PROTEIN 30"/>
    <property type="match status" value="1"/>
</dbReference>
<dbReference type="InterPro" id="IPR008812">
    <property type="entry name" value="Ran_GTP-bd-rel"/>
</dbReference>
<accession>A0A4P9ZB56</accession>
<dbReference type="GO" id="GO:0030695">
    <property type="term" value="F:GTPase regulator activity"/>
    <property type="evidence" value="ECO:0007669"/>
    <property type="project" value="TreeGrafter"/>
</dbReference>
<organism evidence="1 2">
    <name type="scientific">Metschnikowia bicuspidata</name>
    <dbReference type="NCBI Taxonomy" id="27322"/>
    <lineage>
        <taxon>Eukaryota</taxon>
        <taxon>Fungi</taxon>
        <taxon>Dikarya</taxon>
        <taxon>Ascomycota</taxon>
        <taxon>Saccharomycotina</taxon>
        <taxon>Pichiomycetes</taxon>
        <taxon>Metschnikowiaceae</taxon>
        <taxon>Metschnikowia</taxon>
    </lineage>
</organism>
<dbReference type="Pfam" id="PF05508">
    <property type="entry name" value="Ran-binding"/>
    <property type="match status" value="1"/>
</dbReference>
<dbReference type="GO" id="GO:0005634">
    <property type="term" value="C:nucleus"/>
    <property type="evidence" value="ECO:0007669"/>
    <property type="project" value="TreeGrafter"/>
</dbReference>
<dbReference type="EMBL" id="ML004467">
    <property type="protein sequence ID" value="RKP30064.1"/>
    <property type="molecule type" value="Genomic_DNA"/>
</dbReference>
<evidence type="ECO:0000313" key="1">
    <source>
        <dbReference type="EMBL" id="RKP30064.1"/>
    </source>
</evidence>
<name>A0A4P9ZB56_9ASCO</name>
<dbReference type="GO" id="GO:0005737">
    <property type="term" value="C:cytoplasm"/>
    <property type="evidence" value="ECO:0007669"/>
    <property type="project" value="TreeGrafter"/>
</dbReference>
<proteinExistence type="predicted"/>